<dbReference type="EMBL" id="JAWDGP010006323">
    <property type="protein sequence ID" value="KAK3743160.1"/>
    <property type="molecule type" value="Genomic_DNA"/>
</dbReference>
<accession>A0AAE0YF32</accession>
<evidence type="ECO:0000313" key="1">
    <source>
        <dbReference type="EMBL" id="KAK3743160.1"/>
    </source>
</evidence>
<keyword evidence="2" id="KW-1185">Reference proteome</keyword>
<protein>
    <submittedName>
        <fullName evidence="1">Uncharacterized protein</fullName>
    </submittedName>
</protein>
<name>A0AAE0YF32_9GAST</name>
<gene>
    <name evidence="1" type="ORF">RRG08_064016</name>
</gene>
<evidence type="ECO:0000313" key="2">
    <source>
        <dbReference type="Proteomes" id="UP001283361"/>
    </source>
</evidence>
<sequence length="72" mass="7952">MSGASTNDHPCEAEDVKLNADRSDIKNTLMCLHIYQCGNPNVLYCAHHDCVDPSYSRSQDSSQPRPLDLGLC</sequence>
<dbReference type="Proteomes" id="UP001283361">
    <property type="component" value="Unassembled WGS sequence"/>
</dbReference>
<reference evidence="1" key="1">
    <citation type="journal article" date="2023" name="G3 (Bethesda)">
        <title>A reference genome for the long-term kleptoplast-retaining sea slug Elysia crispata morphotype clarki.</title>
        <authorList>
            <person name="Eastman K.E."/>
            <person name="Pendleton A.L."/>
            <person name="Shaikh M.A."/>
            <person name="Suttiyut T."/>
            <person name="Ogas R."/>
            <person name="Tomko P."/>
            <person name="Gavelis G."/>
            <person name="Widhalm J.R."/>
            <person name="Wisecaver J.H."/>
        </authorList>
    </citation>
    <scope>NUCLEOTIDE SEQUENCE</scope>
    <source>
        <strain evidence="1">ECLA1</strain>
    </source>
</reference>
<comment type="caution">
    <text evidence="1">The sequence shown here is derived from an EMBL/GenBank/DDBJ whole genome shotgun (WGS) entry which is preliminary data.</text>
</comment>
<proteinExistence type="predicted"/>
<dbReference type="AlphaFoldDB" id="A0AAE0YF32"/>
<organism evidence="1 2">
    <name type="scientific">Elysia crispata</name>
    <name type="common">lettuce slug</name>
    <dbReference type="NCBI Taxonomy" id="231223"/>
    <lineage>
        <taxon>Eukaryota</taxon>
        <taxon>Metazoa</taxon>
        <taxon>Spiralia</taxon>
        <taxon>Lophotrochozoa</taxon>
        <taxon>Mollusca</taxon>
        <taxon>Gastropoda</taxon>
        <taxon>Heterobranchia</taxon>
        <taxon>Euthyneura</taxon>
        <taxon>Panpulmonata</taxon>
        <taxon>Sacoglossa</taxon>
        <taxon>Placobranchoidea</taxon>
        <taxon>Plakobranchidae</taxon>
        <taxon>Elysia</taxon>
    </lineage>
</organism>